<evidence type="ECO:0000256" key="3">
    <source>
        <dbReference type="ARBA" id="ARBA00022905"/>
    </source>
</evidence>
<dbReference type="InterPro" id="IPR022479">
    <property type="entry name" value="PqqD_bac"/>
</dbReference>
<comment type="subunit">
    <text evidence="2">Monomer. Interacts with PqqE.</text>
</comment>
<evidence type="ECO:0000256" key="2">
    <source>
        <dbReference type="ARBA" id="ARBA00011741"/>
    </source>
</evidence>
<dbReference type="Proteomes" id="UP000256269">
    <property type="component" value="Unassembled WGS sequence"/>
</dbReference>
<comment type="caution">
    <text evidence="4">The sequence shown here is derived from an EMBL/GenBank/DDBJ whole genome shotgun (WGS) entry which is preliminary data.</text>
</comment>
<organism evidence="4 5">
    <name type="scientific">Kutzneria buriramensis</name>
    <dbReference type="NCBI Taxonomy" id="1045776"/>
    <lineage>
        <taxon>Bacteria</taxon>
        <taxon>Bacillati</taxon>
        <taxon>Actinomycetota</taxon>
        <taxon>Actinomycetes</taxon>
        <taxon>Pseudonocardiales</taxon>
        <taxon>Pseudonocardiaceae</taxon>
        <taxon>Kutzneria</taxon>
    </lineage>
</organism>
<dbReference type="Gene3D" id="1.10.10.1150">
    <property type="entry name" value="Coenzyme PQQ synthesis protein D (PqqD)"/>
    <property type="match status" value="1"/>
</dbReference>
<evidence type="ECO:0000313" key="4">
    <source>
        <dbReference type="EMBL" id="REH41859.1"/>
    </source>
</evidence>
<accession>A0A3E0HCZ6</accession>
<dbReference type="InterPro" id="IPR008792">
    <property type="entry name" value="PQQD"/>
</dbReference>
<protein>
    <submittedName>
        <fullName evidence="4">Pyrroloquinoline quinone biosynthesis protein D</fullName>
    </submittedName>
</protein>
<dbReference type="GO" id="GO:0048038">
    <property type="term" value="F:quinone binding"/>
    <property type="evidence" value="ECO:0007669"/>
    <property type="project" value="InterPro"/>
</dbReference>
<dbReference type="RefSeq" id="WP_116177888.1">
    <property type="nucleotide sequence ID" value="NZ_CP144375.1"/>
</dbReference>
<gene>
    <name evidence="4" type="ORF">BCF44_111163</name>
</gene>
<evidence type="ECO:0000256" key="1">
    <source>
        <dbReference type="ARBA" id="ARBA00004886"/>
    </source>
</evidence>
<sequence>MTSLDSVPRVRRGVRCTYDKTRDSDVVLFPEGVLLLNETAAAVVSRCDGAASIGDIALALADEFEGVQPDDVIEVVDRLVARRVVDVD</sequence>
<dbReference type="GO" id="GO:0018189">
    <property type="term" value="P:pyrroloquinoline quinone biosynthetic process"/>
    <property type="evidence" value="ECO:0007669"/>
    <property type="project" value="UniProtKB-UniPathway"/>
</dbReference>
<keyword evidence="5" id="KW-1185">Reference proteome</keyword>
<evidence type="ECO:0000313" key="5">
    <source>
        <dbReference type="Proteomes" id="UP000256269"/>
    </source>
</evidence>
<dbReference type="OrthoDB" id="7995890at2"/>
<dbReference type="AlphaFoldDB" id="A0A3E0HCZ6"/>
<comment type="pathway">
    <text evidence="1">Cofactor biosynthesis; pyrroloquinoline quinone biosynthesis.</text>
</comment>
<dbReference type="UniPathway" id="UPA00539"/>
<dbReference type="Pfam" id="PF05402">
    <property type="entry name" value="PqqD"/>
    <property type="match status" value="1"/>
</dbReference>
<dbReference type="NCBIfam" id="TIGR03859">
    <property type="entry name" value="PQQ_PqqD"/>
    <property type="match status" value="1"/>
</dbReference>
<reference evidence="4 5" key="1">
    <citation type="submission" date="2018-08" db="EMBL/GenBank/DDBJ databases">
        <title>Genomic Encyclopedia of Archaeal and Bacterial Type Strains, Phase II (KMG-II): from individual species to whole genera.</title>
        <authorList>
            <person name="Goeker M."/>
        </authorList>
    </citation>
    <scope>NUCLEOTIDE SEQUENCE [LARGE SCALE GENOMIC DNA]</scope>
    <source>
        <strain evidence="4 5">DSM 45791</strain>
    </source>
</reference>
<name>A0A3E0HCZ6_9PSEU</name>
<keyword evidence="3" id="KW-0884">PQQ biosynthesis</keyword>
<dbReference type="InterPro" id="IPR041881">
    <property type="entry name" value="PqqD_sf"/>
</dbReference>
<dbReference type="EMBL" id="QUNO01000011">
    <property type="protein sequence ID" value="REH41859.1"/>
    <property type="molecule type" value="Genomic_DNA"/>
</dbReference>
<proteinExistence type="predicted"/>